<evidence type="ECO:0000256" key="4">
    <source>
        <dbReference type="SAM" id="MobiDB-lite"/>
    </source>
</evidence>
<accession>A0AA36EIY9</accession>
<evidence type="ECO:0000313" key="6">
    <source>
        <dbReference type="EMBL" id="CAI9297402.1"/>
    </source>
</evidence>
<protein>
    <recommendedName>
        <fullName evidence="5">PPPDE domain-containing protein</fullName>
    </recommendedName>
</protein>
<proteinExistence type="inferred from homology"/>
<dbReference type="InterPro" id="IPR008580">
    <property type="entry name" value="PPPDE_dom"/>
</dbReference>
<feature type="compositionally biased region" description="Basic and acidic residues" evidence="4">
    <location>
        <begin position="251"/>
        <end position="270"/>
    </location>
</feature>
<organism evidence="6 7">
    <name type="scientific">Lactuca saligna</name>
    <name type="common">Willowleaf lettuce</name>
    <dbReference type="NCBI Taxonomy" id="75948"/>
    <lineage>
        <taxon>Eukaryota</taxon>
        <taxon>Viridiplantae</taxon>
        <taxon>Streptophyta</taxon>
        <taxon>Embryophyta</taxon>
        <taxon>Tracheophyta</taxon>
        <taxon>Spermatophyta</taxon>
        <taxon>Magnoliopsida</taxon>
        <taxon>eudicotyledons</taxon>
        <taxon>Gunneridae</taxon>
        <taxon>Pentapetalae</taxon>
        <taxon>asterids</taxon>
        <taxon>campanulids</taxon>
        <taxon>Asterales</taxon>
        <taxon>Asteraceae</taxon>
        <taxon>Cichorioideae</taxon>
        <taxon>Cichorieae</taxon>
        <taxon>Lactucinae</taxon>
        <taxon>Lactuca</taxon>
    </lineage>
</organism>
<sequence length="270" mass="29334">MTEEVEKVSLHVYDLSQGLAKQVSTSLLGKAIEGIWHTGIVVYGIEYYFGGGILETPVGTAPYGTPIEMIELGVTKIKKDDFVSYLKEISPRYTHETYNLLKHNCNTFSNEVAQFLVGTTIPQYILDLPNDVMNCPLAPLMLPMIQNLESQLRDNEVPQVLQLVAPLPASEGSKGQGSEVIPKKIHEPLVDPLGNARTQVQDDIAKEFAALRAQGTLSPSEAAALATRNVMQKYGFLDSASNSNSNAISDSKSESKSDSKSNSKADSKSS</sequence>
<evidence type="ECO:0000256" key="2">
    <source>
        <dbReference type="ARBA" id="ARBA00022670"/>
    </source>
</evidence>
<dbReference type="GO" id="GO:0070646">
    <property type="term" value="P:protein modification by small protein removal"/>
    <property type="evidence" value="ECO:0007669"/>
    <property type="project" value="TreeGrafter"/>
</dbReference>
<dbReference type="Pfam" id="PF05903">
    <property type="entry name" value="Peptidase_C97"/>
    <property type="match status" value="1"/>
</dbReference>
<dbReference type="SMART" id="SM01179">
    <property type="entry name" value="DUF862"/>
    <property type="match status" value="1"/>
</dbReference>
<dbReference type="GO" id="GO:0006508">
    <property type="term" value="P:proteolysis"/>
    <property type="evidence" value="ECO:0007669"/>
    <property type="project" value="UniProtKB-KW"/>
</dbReference>
<dbReference type="Gene3D" id="3.90.1720.30">
    <property type="entry name" value="PPPDE domains"/>
    <property type="match status" value="1"/>
</dbReference>
<feature type="compositionally biased region" description="Low complexity" evidence="4">
    <location>
        <begin position="238"/>
        <end position="250"/>
    </location>
</feature>
<dbReference type="EMBL" id="OX465084">
    <property type="protein sequence ID" value="CAI9297402.1"/>
    <property type="molecule type" value="Genomic_DNA"/>
</dbReference>
<reference evidence="6" key="1">
    <citation type="submission" date="2023-04" db="EMBL/GenBank/DDBJ databases">
        <authorList>
            <person name="Vijverberg K."/>
            <person name="Xiong W."/>
            <person name="Schranz E."/>
        </authorList>
    </citation>
    <scope>NUCLEOTIDE SEQUENCE</scope>
</reference>
<evidence type="ECO:0000256" key="1">
    <source>
        <dbReference type="ARBA" id="ARBA00008140"/>
    </source>
</evidence>
<keyword evidence="2" id="KW-0645">Protease</keyword>
<dbReference type="PROSITE" id="PS51858">
    <property type="entry name" value="PPPDE"/>
    <property type="match status" value="1"/>
</dbReference>
<dbReference type="AlphaFoldDB" id="A0AA36EIY9"/>
<name>A0AA36EIY9_LACSI</name>
<evidence type="ECO:0000256" key="3">
    <source>
        <dbReference type="ARBA" id="ARBA00022801"/>
    </source>
</evidence>
<gene>
    <name evidence="6" type="ORF">LSALG_LOCUS36220</name>
</gene>
<feature type="region of interest" description="Disordered" evidence="4">
    <location>
        <begin position="238"/>
        <end position="270"/>
    </location>
</feature>
<dbReference type="PANTHER" id="PTHR12378:SF82">
    <property type="entry name" value="PPPDE PUTATIVE PEPTIDASE DOMAIN-CONTAINING PROTEIN-RELATED"/>
    <property type="match status" value="1"/>
</dbReference>
<dbReference type="Proteomes" id="UP001177003">
    <property type="component" value="Chromosome 8"/>
</dbReference>
<dbReference type="InterPro" id="IPR042266">
    <property type="entry name" value="PPPDE_sf"/>
</dbReference>
<keyword evidence="7" id="KW-1185">Reference proteome</keyword>
<evidence type="ECO:0000313" key="7">
    <source>
        <dbReference type="Proteomes" id="UP001177003"/>
    </source>
</evidence>
<evidence type="ECO:0000259" key="5">
    <source>
        <dbReference type="PROSITE" id="PS51858"/>
    </source>
</evidence>
<comment type="similarity">
    <text evidence="1">Belongs to the DeSI family.</text>
</comment>
<dbReference type="GO" id="GO:0008233">
    <property type="term" value="F:peptidase activity"/>
    <property type="evidence" value="ECO:0007669"/>
    <property type="project" value="UniProtKB-KW"/>
</dbReference>
<dbReference type="PANTHER" id="PTHR12378">
    <property type="entry name" value="DESUMOYLATING ISOPEPTIDASE"/>
    <property type="match status" value="1"/>
</dbReference>
<feature type="domain" description="PPPDE" evidence="5">
    <location>
        <begin position="6"/>
        <end position="146"/>
    </location>
</feature>
<keyword evidence="3" id="KW-0378">Hydrolase</keyword>